<dbReference type="InterPro" id="IPR015424">
    <property type="entry name" value="PyrdxlP-dep_Trfase"/>
</dbReference>
<dbReference type="InParanoid" id="A0A7F5RB60"/>
<evidence type="ECO:0000256" key="9">
    <source>
        <dbReference type="ARBA" id="ARBA00047412"/>
    </source>
</evidence>
<dbReference type="RefSeq" id="XP_025833197.1">
    <property type="nucleotide sequence ID" value="XM_025977412.1"/>
</dbReference>
<evidence type="ECO:0000256" key="5">
    <source>
        <dbReference type="ARBA" id="ARBA00022898"/>
    </source>
</evidence>
<dbReference type="Pfam" id="PF00155">
    <property type="entry name" value="Aminotran_1_2"/>
    <property type="match status" value="1"/>
</dbReference>
<sequence>RAVDDARKKCHPRAIVVINPGNPTGQVLTRQNIEDIIKFAYNEQLFMLADEVYQHNVYAKGSAFFSFKKVMMEMGEPYNKMELASFMSSSKGYMGECGLRGGYVEVVNMNPMVKAMYLKAISAMLCPTVLGQIVMDAVVNPPREDEPSYELYMKEKSAVLDSLKVKESLISY</sequence>
<dbReference type="Gene3D" id="3.40.640.10">
    <property type="entry name" value="Type I PLP-dependent aspartate aminotransferase-like (Major domain)"/>
    <property type="match status" value="1"/>
</dbReference>
<dbReference type="InterPro" id="IPR004839">
    <property type="entry name" value="Aminotransferase_I/II_large"/>
</dbReference>
<dbReference type="GeneID" id="112905291"/>
<proteinExistence type="inferred from homology"/>
<keyword evidence="11" id="KW-1185">Reference proteome</keyword>
<dbReference type="UniPathway" id="UPA00528">
    <property type="reaction ID" value="UER00586"/>
</dbReference>
<dbReference type="FunFam" id="3.40.640.10:FF:000226">
    <property type="entry name" value="Alanine aminotransferase 2"/>
    <property type="match status" value="1"/>
</dbReference>
<dbReference type="InterPro" id="IPR045088">
    <property type="entry name" value="ALAT1/2-like"/>
</dbReference>
<evidence type="ECO:0000313" key="12">
    <source>
        <dbReference type="RefSeq" id="XP_025833197.1"/>
    </source>
</evidence>
<evidence type="ECO:0000259" key="10">
    <source>
        <dbReference type="Pfam" id="PF00155"/>
    </source>
</evidence>
<evidence type="ECO:0000256" key="1">
    <source>
        <dbReference type="ARBA" id="ARBA00001933"/>
    </source>
</evidence>
<feature type="domain" description="Aminotransferase class I/classII large" evidence="10">
    <location>
        <begin position="9"/>
        <end position="146"/>
    </location>
</feature>
<dbReference type="Proteomes" id="UP000192223">
    <property type="component" value="Unplaced"/>
</dbReference>
<gene>
    <name evidence="12" type="primary">LOC112905291</name>
</gene>
<evidence type="ECO:0000256" key="6">
    <source>
        <dbReference type="ARBA" id="ARBA00025708"/>
    </source>
</evidence>
<dbReference type="KEGG" id="apln:112905291"/>
<reference evidence="12" key="1">
    <citation type="submission" date="2025-08" db="UniProtKB">
        <authorList>
            <consortium name="RefSeq"/>
        </authorList>
    </citation>
    <scope>IDENTIFICATION</scope>
    <source>
        <tissue evidence="12">Entire body</tissue>
    </source>
</reference>
<keyword evidence="3" id="KW-0032">Aminotransferase</keyword>
<keyword evidence="5" id="KW-0663">Pyridoxal phosphate</keyword>
<dbReference type="EC" id="2.6.1.2" evidence="8"/>
<evidence type="ECO:0000256" key="4">
    <source>
        <dbReference type="ARBA" id="ARBA00022679"/>
    </source>
</evidence>
<evidence type="ECO:0000313" key="11">
    <source>
        <dbReference type="Proteomes" id="UP000192223"/>
    </source>
</evidence>
<organism evidence="11 12">
    <name type="scientific">Agrilus planipennis</name>
    <name type="common">Emerald ash borer</name>
    <name type="synonym">Agrilus marcopoli</name>
    <dbReference type="NCBI Taxonomy" id="224129"/>
    <lineage>
        <taxon>Eukaryota</taxon>
        <taxon>Metazoa</taxon>
        <taxon>Ecdysozoa</taxon>
        <taxon>Arthropoda</taxon>
        <taxon>Hexapoda</taxon>
        <taxon>Insecta</taxon>
        <taxon>Pterygota</taxon>
        <taxon>Neoptera</taxon>
        <taxon>Endopterygota</taxon>
        <taxon>Coleoptera</taxon>
        <taxon>Polyphaga</taxon>
        <taxon>Elateriformia</taxon>
        <taxon>Buprestoidea</taxon>
        <taxon>Buprestidae</taxon>
        <taxon>Agrilinae</taxon>
        <taxon>Agrilus</taxon>
    </lineage>
</organism>
<accession>A0A7F5RB60</accession>
<feature type="non-terminal residue" evidence="12">
    <location>
        <position position="1"/>
    </location>
</feature>
<evidence type="ECO:0000256" key="8">
    <source>
        <dbReference type="ARBA" id="ARBA00026106"/>
    </source>
</evidence>
<name>A0A7F5RB60_AGRPL</name>
<comment type="subunit">
    <text evidence="2">Homodimer.</text>
</comment>
<dbReference type="PANTHER" id="PTHR11751">
    <property type="entry name" value="ALANINE AMINOTRANSFERASE"/>
    <property type="match status" value="1"/>
</dbReference>
<keyword evidence="4" id="KW-0808">Transferase</keyword>
<comment type="similarity">
    <text evidence="7">Belongs to the class-I pyridoxal-phosphate-dependent aminotransferase family. Alanine aminotransferase subfamily.</text>
</comment>
<dbReference type="SUPFAM" id="SSF53383">
    <property type="entry name" value="PLP-dependent transferases"/>
    <property type="match status" value="1"/>
</dbReference>
<dbReference type="GO" id="GO:0030170">
    <property type="term" value="F:pyridoxal phosphate binding"/>
    <property type="evidence" value="ECO:0007669"/>
    <property type="project" value="InterPro"/>
</dbReference>
<dbReference type="AlphaFoldDB" id="A0A7F5RB60"/>
<dbReference type="OrthoDB" id="1732682at2759"/>
<comment type="cofactor">
    <cofactor evidence="1">
        <name>pyridoxal 5'-phosphate</name>
        <dbReference type="ChEBI" id="CHEBI:597326"/>
    </cofactor>
</comment>
<evidence type="ECO:0000256" key="2">
    <source>
        <dbReference type="ARBA" id="ARBA00011738"/>
    </source>
</evidence>
<dbReference type="GO" id="GO:0042853">
    <property type="term" value="P:L-alanine catabolic process"/>
    <property type="evidence" value="ECO:0007669"/>
    <property type="project" value="UniProtKB-UniPathway"/>
</dbReference>
<comment type="pathway">
    <text evidence="6">Amino-acid degradation; L-alanine degradation via transaminase pathway; pyruvate from L-alanine: step 1/1.</text>
</comment>
<protein>
    <recommendedName>
        <fullName evidence="8">alanine transaminase</fullName>
        <ecNumber evidence="8">2.6.1.2</ecNumber>
    </recommendedName>
</protein>
<dbReference type="PANTHER" id="PTHR11751:SF29">
    <property type="entry name" value="ALANINE TRANSAMINASE"/>
    <property type="match status" value="1"/>
</dbReference>
<evidence type="ECO:0000256" key="7">
    <source>
        <dbReference type="ARBA" id="ARBA00025785"/>
    </source>
</evidence>
<comment type="catalytic activity">
    <reaction evidence="9">
        <text>L-alanine + 2-oxoglutarate = pyruvate + L-glutamate</text>
        <dbReference type="Rhea" id="RHEA:19453"/>
        <dbReference type="ChEBI" id="CHEBI:15361"/>
        <dbReference type="ChEBI" id="CHEBI:16810"/>
        <dbReference type="ChEBI" id="CHEBI:29985"/>
        <dbReference type="ChEBI" id="CHEBI:57972"/>
        <dbReference type="EC" id="2.6.1.2"/>
    </reaction>
</comment>
<evidence type="ECO:0000256" key="3">
    <source>
        <dbReference type="ARBA" id="ARBA00022576"/>
    </source>
</evidence>
<dbReference type="GO" id="GO:0004021">
    <property type="term" value="F:L-alanine:2-oxoglutarate aminotransferase activity"/>
    <property type="evidence" value="ECO:0007669"/>
    <property type="project" value="UniProtKB-EC"/>
</dbReference>
<dbReference type="InterPro" id="IPR015421">
    <property type="entry name" value="PyrdxlP-dep_Trfase_major"/>
</dbReference>